<keyword evidence="3 5" id="KW-1133">Transmembrane helix</keyword>
<keyword evidence="6" id="KW-0489">Methyltransferase</keyword>
<organism evidence="6 7">
    <name type="scientific">Bradyrhizobium septentrionale</name>
    <dbReference type="NCBI Taxonomy" id="1404411"/>
    <lineage>
        <taxon>Bacteria</taxon>
        <taxon>Pseudomonadati</taxon>
        <taxon>Pseudomonadota</taxon>
        <taxon>Alphaproteobacteria</taxon>
        <taxon>Hyphomicrobiales</taxon>
        <taxon>Nitrobacteraceae</taxon>
        <taxon>Bradyrhizobium</taxon>
    </lineage>
</organism>
<dbReference type="EC" id="2.1.1.334" evidence="6"/>
<dbReference type="GO" id="GO:0004671">
    <property type="term" value="F:protein C-terminal S-isoprenylcysteine carboxyl O-methyltransferase activity"/>
    <property type="evidence" value="ECO:0007669"/>
    <property type="project" value="UniProtKB-EC"/>
</dbReference>
<dbReference type="PANTHER" id="PTHR12714:SF9">
    <property type="entry name" value="PROTEIN-S-ISOPRENYLCYSTEINE O-METHYLTRANSFERASE"/>
    <property type="match status" value="1"/>
</dbReference>
<reference evidence="6" key="1">
    <citation type="journal article" date="2021" name="Int. J. Syst. Evol. Microbiol.">
        <title>Bradyrhizobium septentrionale sp. nov. (sv. septentrionale) and Bradyrhizobium quebecense sp. nov. (sv. septentrionale) associated with legumes native to Canada possess rearranged symbiosis genes and numerous insertion sequences.</title>
        <authorList>
            <person name="Bromfield E.S.P."/>
            <person name="Cloutier S."/>
        </authorList>
    </citation>
    <scope>NUCLEOTIDE SEQUENCE</scope>
    <source>
        <strain evidence="6">5S5</strain>
    </source>
</reference>
<keyword evidence="4 5" id="KW-0472">Membrane</keyword>
<name>A0ABZ2P829_9BRAD</name>
<reference evidence="6" key="2">
    <citation type="submission" date="2024-03" db="EMBL/GenBank/DDBJ databases">
        <authorList>
            <person name="Bromfield E.S.P."/>
            <person name="Cloutier S."/>
        </authorList>
    </citation>
    <scope>NUCLEOTIDE SEQUENCE</scope>
    <source>
        <strain evidence="6">5S5</strain>
    </source>
</reference>
<comment type="subcellular location">
    <subcellularLocation>
        <location evidence="1">Endomembrane system</location>
        <topology evidence="1">Multi-pass membrane protein</topology>
    </subcellularLocation>
</comment>
<dbReference type="Gene3D" id="1.20.120.1630">
    <property type="match status" value="1"/>
</dbReference>
<feature type="transmembrane region" description="Helical" evidence="5">
    <location>
        <begin position="122"/>
        <end position="145"/>
    </location>
</feature>
<sequence>MTDVKLSQANSATASNGSANLGVNPWLDWTARTAVMIIYGGSAVVGAVGIPYLFPLDSFAKLLMIAAHMANVLFLGLVAVTTMTRLVPIMKSKGIETRISALLGTFLSVALAFLPKAELGPIWSILSTALILVATSLCIVVLRWLGKSFSILAEARRLVTNGPYRIVRHPLYLCEMVALIGVTLQVLSPLAALIAIVIVTIQCRRMINEERILRLAFPEYDAYAARTPFLIPARLIPTCMGRLARHAGRKLSTKAVDPQA</sequence>
<dbReference type="RefSeq" id="WP_224496839.1">
    <property type="nucleotide sequence ID" value="NZ_CP088285.1"/>
</dbReference>
<dbReference type="EMBL" id="CP147711">
    <property type="protein sequence ID" value="WXC83369.1"/>
    <property type="molecule type" value="Genomic_DNA"/>
</dbReference>
<evidence type="ECO:0000313" key="6">
    <source>
        <dbReference type="EMBL" id="WXC83369.1"/>
    </source>
</evidence>
<keyword evidence="7" id="KW-1185">Reference proteome</keyword>
<keyword evidence="2 5" id="KW-0812">Transmembrane</keyword>
<feature type="transmembrane region" description="Helical" evidence="5">
    <location>
        <begin position="99"/>
        <end position="116"/>
    </location>
</feature>
<dbReference type="GO" id="GO:0032259">
    <property type="term" value="P:methylation"/>
    <property type="evidence" value="ECO:0007669"/>
    <property type="project" value="UniProtKB-KW"/>
</dbReference>
<evidence type="ECO:0000256" key="4">
    <source>
        <dbReference type="ARBA" id="ARBA00023136"/>
    </source>
</evidence>
<proteinExistence type="predicted"/>
<accession>A0ABZ2P829</accession>
<keyword evidence="6" id="KW-0808">Transferase</keyword>
<evidence type="ECO:0000313" key="7">
    <source>
        <dbReference type="Proteomes" id="UP001432046"/>
    </source>
</evidence>
<gene>
    <name evidence="6" type="ORF">WDK88_18225</name>
</gene>
<dbReference type="Pfam" id="PF04191">
    <property type="entry name" value="PEMT"/>
    <property type="match status" value="1"/>
</dbReference>
<dbReference type="InterPro" id="IPR007318">
    <property type="entry name" value="Phopholipid_MeTrfase"/>
</dbReference>
<dbReference type="Proteomes" id="UP001432046">
    <property type="component" value="Chromosome"/>
</dbReference>
<evidence type="ECO:0000256" key="2">
    <source>
        <dbReference type="ARBA" id="ARBA00022692"/>
    </source>
</evidence>
<dbReference type="EC" id="2.1.1.100" evidence="6"/>
<evidence type="ECO:0000256" key="5">
    <source>
        <dbReference type="SAM" id="Phobius"/>
    </source>
</evidence>
<evidence type="ECO:0000256" key="1">
    <source>
        <dbReference type="ARBA" id="ARBA00004127"/>
    </source>
</evidence>
<protein>
    <submittedName>
        <fullName evidence="6">Isoprenylcysteine carboxylmethyltransferase family protein</fullName>
        <ecNumber evidence="6">2.1.1.100</ecNumber>
        <ecNumber evidence="6">2.1.1.334</ecNumber>
    </submittedName>
</protein>
<feature type="transmembrane region" description="Helical" evidence="5">
    <location>
        <begin position="34"/>
        <end position="54"/>
    </location>
</feature>
<feature type="transmembrane region" description="Helical" evidence="5">
    <location>
        <begin position="66"/>
        <end position="87"/>
    </location>
</feature>
<evidence type="ECO:0000256" key="3">
    <source>
        <dbReference type="ARBA" id="ARBA00022989"/>
    </source>
</evidence>
<dbReference type="PANTHER" id="PTHR12714">
    <property type="entry name" value="PROTEIN-S ISOPRENYLCYSTEINE O-METHYLTRANSFERASE"/>
    <property type="match status" value="1"/>
</dbReference>